<keyword evidence="2 4" id="KW-0479">Metal-binding</keyword>
<sequence length="484" mass="53904">MREQPVKVTSIQDKLDVPWEIKYDNGSIWYSLQKGEIWRTNLETGATHKVLTVADVFRLRTMGALGMAVDHSGDSIHVYLVFNQRTDTTKLDSSVLVTKLVRYTYDAQQDTLGQPTTMLQWMANTGHNGSRVLIGNKNDLYVTTGDISGFMVAQDLKSLNGKVLHLMKDGTVPASNPFKNSYVWSYGHRNQQGICFGENGLLYASEHGDALDDEVNLIEPSRNYGWPVVEGKLDMPEEKHKVDSLKLTVTEPMISWTPTIAPAAIVYYGKGPIKDFQNSLLLVTLKGSALYAIHLDESGRKVTGHDIYFKNTWGRLRSICVDDKGQVYLGTSNRDWNPSAGYPKPGDDHILKITAANSNDIDKSQLKEAHTKAEAATGDKGRELFLNYCSGCHKPGGEGLAGNFPPLKNNPTLLNSEKLVNILTHGRNGDQKIMGATYSQSMPAFSFLTDEQMLDLLNFMKTQLVKDKPLYLAELKELRLKAKD</sequence>
<accession>A0ABX3NYX8</accession>
<feature type="domain" description="Cytochrome c" evidence="5">
    <location>
        <begin position="376"/>
        <end position="464"/>
    </location>
</feature>
<evidence type="ECO:0000313" key="7">
    <source>
        <dbReference type="Proteomes" id="UP000192277"/>
    </source>
</evidence>
<dbReference type="InterPro" id="IPR009056">
    <property type="entry name" value="Cyt_c-like_dom"/>
</dbReference>
<dbReference type="InterPro" id="IPR012938">
    <property type="entry name" value="Glc/Sorbosone_DH"/>
</dbReference>
<dbReference type="SUPFAM" id="SSF46626">
    <property type="entry name" value="Cytochrome c"/>
    <property type="match status" value="1"/>
</dbReference>
<dbReference type="SUPFAM" id="SSF50952">
    <property type="entry name" value="Soluble quinoprotein glucose dehydrogenase"/>
    <property type="match status" value="1"/>
</dbReference>
<evidence type="ECO:0000256" key="2">
    <source>
        <dbReference type="ARBA" id="ARBA00022723"/>
    </source>
</evidence>
<evidence type="ECO:0000256" key="1">
    <source>
        <dbReference type="ARBA" id="ARBA00022617"/>
    </source>
</evidence>
<dbReference type="EMBL" id="LWBO01000010">
    <property type="protein sequence ID" value="OQP49682.1"/>
    <property type="molecule type" value="Genomic_DNA"/>
</dbReference>
<dbReference type="PANTHER" id="PTHR19328:SF13">
    <property type="entry name" value="HIPL1 PROTEIN"/>
    <property type="match status" value="1"/>
</dbReference>
<dbReference type="PANTHER" id="PTHR19328">
    <property type="entry name" value="HEDGEHOG-INTERACTING PROTEIN"/>
    <property type="match status" value="1"/>
</dbReference>
<dbReference type="InterPro" id="IPR011041">
    <property type="entry name" value="Quinoprot_gluc/sorb_DH_b-prop"/>
</dbReference>
<keyword evidence="3 4" id="KW-0408">Iron</keyword>
<gene>
    <name evidence="6" type="ORF">A4D02_28940</name>
</gene>
<dbReference type="InterPro" id="IPR036909">
    <property type="entry name" value="Cyt_c-like_dom_sf"/>
</dbReference>
<evidence type="ECO:0000313" key="6">
    <source>
        <dbReference type="EMBL" id="OQP49682.1"/>
    </source>
</evidence>
<reference evidence="6 7" key="1">
    <citation type="submission" date="2016-04" db="EMBL/GenBank/DDBJ databases">
        <authorList>
            <person name="Chen L."/>
            <person name="Zhuang W."/>
            <person name="Wang G."/>
        </authorList>
    </citation>
    <scope>NUCLEOTIDE SEQUENCE [LARGE SCALE GENOMIC DNA]</scope>
    <source>
        <strain evidence="7">GR20</strain>
    </source>
</reference>
<keyword evidence="1 4" id="KW-0349">Heme</keyword>
<evidence type="ECO:0000259" key="5">
    <source>
        <dbReference type="PROSITE" id="PS51007"/>
    </source>
</evidence>
<proteinExistence type="predicted"/>
<dbReference type="Proteomes" id="UP000192277">
    <property type="component" value="Unassembled WGS sequence"/>
</dbReference>
<dbReference type="Pfam" id="PF00034">
    <property type="entry name" value="Cytochrom_C"/>
    <property type="match status" value="1"/>
</dbReference>
<evidence type="ECO:0000256" key="4">
    <source>
        <dbReference type="PROSITE-ProRule" id="PRU00433"/>
    </source>
</evidence>
<dbReference type="Gene3D" id="2.120.10.30">
    <property type="entry name" value="TolB, C-terminal domain"/>
    <property type="match status" value="1"/>
</dbReference>
<keyword evidence="7" id="KW-1185">Reference proteome</keyword>
<organism evidence="6 7">
    <name type="scientific">Niastella koreensis</name>
    <dbReference type="NCBI Taxonomy" id="354356"/>
    <lineage>
        <taxon>Bacteria</taxon>
        <taxon>Pseudomonadati</taxon>
        <taxon>Bacteroidota</taxon>
        <taxon>Chitinophagia</taxon>
        <taxon>Chitinophagales</taxon>
        <taxon>Chitinophagaceae</taxon>
        <taxon>Niastella</taxon>
    </lineage>
</organism>
<name>A0ABX3NYX8_9BACT</name>
<protein>
    <recommendedName>
        <fullName evidence="5">Cytochrome c domain-containing protein</fullName>
    </recommendedName>
</protein>
<dbReference type="PROSITE" id="PS51007">
    <property type="entry name" value="CYTC"/>
    <property type="match status" value="1"/>
</dbReference>
<dbReference type="Pfam" id="PF07995">
    <property type="entry name" value="GSDH"/>
    <property type="match status" value="1"/>
</dbReference>
<comment type="caution">
    <text evidence="6">The sequence shown here is derived from an EMBL/GenBank/DDBJ whole genome shotgun (WGS) entry which is preliminary data.</text>
</comment>
<dbReference type="Gene3D" id="1.10.760.10">
    <property type="entry name" value="Cytochrome c-like domain"/>
    <property type="match status" value="1"/>
</dbReference>
<evidence type="ECO:0000256" key="3">
    <source>
        <dbReference type="ARBA" id="ARBA00023004"/>
    </source>
</evidence>
<dbReference type="InterPro" id="IPR011042">
    <property type="entry name" value="6-blade_b-propeller_TolB-like"/>
</dbReference>